<evidence type="ECO:0000313" key="2">
    <source>
        <dbReference type="EMBL" id="MBB6542750.1"/>
    </source>
</evidence>
<dbReference type="Proteomes" id="UP000537141">
    <property type="component" value="Unassembled WGS sequence"/>
</dbReference>
<dbReference type="Gene3D" id="3.90.550.10">
    <property type="entry name" value="Spore Coat Polysaccharide Biosynthesis Protein SpsA, Chain A"/>
    <property type="match status" value="1"/>
</dbReference>
<evidence type="ECO:0000313" key="3">
    <source>
        <dbReference type="Proteomes" id="UP000537141"/>
    </source>
</evidence>
<gene>
    <name evidence="2" type="ORF">HNQ55_001250</name>
</gene>
<keyword evidence="2" id="KW-0328">Glycosyltransferase</keyword>
<keyword evidence="3" id="KW-1185">Reference proteome</keyword>
<dbReference type="RefSeq" id="WP_184423561.1">
    <property type="nucleotide sequence ID" value="NZ_AP027362.1"/>
</dbReference>
<sequence length="256" mass="29429">MLVSIITPSYNSSSHIRATYESIIAQTYLNWEWLITDDCSTDESWQLIQEFAQQDNRIKPLQNAVNSGAAVSRNNSIIRSEGEFIAFLDSDDIWLPQKLELHIAFMQKNYADLSFTSYYLIDELGNTLNTVVDSKLKGAFSYNDMLLKKATMGCCTVIVRKNAFTDITMPLIRAGQDYALWLKLLKTGKNAVIYNKPLSQYRIVSNSLSRNKYKKALKIWQVYREIEQLNLLKASYVFCHYALRALLKINECDTKS</sequence>
<protein>
    <submittedName>
        <fullName evidence="2">Teichuronic acid biosynthesis glycosyltransferase TuaG</fullName>
        <ecNumber evidence="2">2.4.-.-</ecNumber>
    </submittedName>
</protein>
<dbReference type="PANTHER" id="PTHR22916:SF3">
    <property type="entry name" value="UDP-GLCNAC:BETAGAL BETA-1,3-N-ACETYLGLUCOSAMINYLTRANSFERASE-LIKE PROTEIN 1"/>
    <property type="match status" value="1"/>
</dbReference>
<dbReference type="PANTHER" id="PTHR22916">
    <property type="entry name" value="GLYCOSYLTRANSFERASE"/>
    <property type="match status" value="1"/>
</dbReference>
<evidence type="ECO:0000259" key="1">
    <source>
        <dbReference type="Pfam" id="PF00535"/>
    </source>
</evidence>
<feature type="domain" description="Glycosyltransferase 2-like" evidence="1">
    <location>
        <begin position="4"/>
        <end position="149"/>
    </location>
</feature>
<keyword evidence="2" id="KW-0808">Transferase</keyword>
<reference evidence="2 3" key="1">
    <citation type="submission" date="2020-08" db="EMBL/GenBank/DDBJ databases">
        <title>Genomic Encyclopedia of Type Strains, Phase IV (KMG-IV): sequencing the most valuable type-strain genomes for metagenomic binning, comparative biology and taxonomic classification.</title>
        <authorList>
            <person name="Goeker M."/>
        </authorList>
    </citation>
    <scope>NUCLEOTIDE SEQUENCE [LARGE SCALE GENOMIC DNA]</scope>
    <source>
        <strain evidence="2 3">DSM 26287</strain>
    </source>
</reference>
<comment type="caution">
    <text evidence="2">The sequence shown here is derived from an EMBL/GenBank/DDBJ whole genome shotgun (WGS) entry which is preliminary data.</text>
</comment>
<dbReference type="SUPFAM" id="SSF53448">
    <property type="entry name" value="Nucleotide-diphospho-sugar transferases"/>
    <property type="match status" value="1"/>
</dbReference>
<organism evidence="2 3">
    <name type="scientific">Thalassotalea piscium</name>
    <dbReference type="NCBI Taxonomy" id="1230533"/>
    <lineage>
        <taxon>Bacteria</taxon>
        <taxon>Pseudomonadati</taxon>
        <taxon>Pseudomonadota</taxon>
        <taxon>Gammaproteobacteria</taxon>
        <taxon>Alteromonadales</taxon>
        <taxon>Colwelliaceae</taxon>
        <taxon>Thalassotalea</taxon>
    </lineage>
</organism>
<dbReference type="EC" id="2.4.-.-" evidence="2"/>
<dbReference type="InterPro" id="IPR001173">
    <property type="entry name" value="Glyco_trans_2-like"/>
</dbReference>
<dbReference type="EMBL" id="JACHHU010000007">
    <property type="protein sequence ID" value="MBB6542750.1"/>
    <property type="molecule type" value="Genomic_DNA"/>
</dbReference>
<dbReference type="Pfam" id="PF00535">
    <property type="entry name" value="Glycos_transf_2"/>
    <property type="match status" value="1"/>
</dbReference>
<proteinExistence type="predicted"/>
<dbReference type="GO" id="GO:0016758">
    <property type="term" value="F:hexosyltransferase activity"/>
    <property type="evidence" value="ECO:0007669"/>
    <property type="project" value="UniProtKB-ARBA"/>
</dbReference>
<dbReference type="InterPro" id="IPR029044">
    <property type="entry name" value="Nucleotide-diphossugar_trans"/>
</dbReference>
<accession>A0A7X0NG51</accession>
<name>A0A7X0NG51_9GAMM</name>
<dbReference type="AlphaFoldDB" id="A0A7X0NG51"/>